<dbReference type="Proteomes" id="UP001158576">
    <property type="component" value="Chromosome PAR"/>
</dbReference>
<evidence type="ECO:0000256" key="4">
    <source>
        <dbReference type="RuleBase" id="RU363034"/>
    </source>
</evidence>
<evidence type="ECO:0000256" key="2">
    <source>
        <dbReference type="ARBA" id="ARBA00022825"/>
    </source>
</evidence>
<dbReference type="Pfam" id="PF00089">
    <property type="entry name" value="Trypsin"/>
    <property type="match status" value="1"/>
</dbReference>
<evidence type="ECO:0000313" key="7">
    <source>
        <dbReference type="Proteomes" id="UP001158576"/>
    </source>
</evidence>
<protein>
    <submittedName>
        <fullName evidence="6">Oidioi.mRNA.OKI2018_I69.PAR.g11756.t1.cds</fullName>
    </submittedName>
</protein>
<evidence type="ECO:0000256" key="3">
    <source>
        <dbReference type="ARBA" id="ARBA00023157"/>
    </source>
</evidence>
<dbReference type="PROSITE" id="PS50240">
    <property type="entry name" value="TRYPSIN_DOM"/>
    <property type="match status" value="1"/>
</dbReference>
<dbReference type="PROSITE" id="PS00134">
    <property type="entry name" value="TRYPSIN_HIS"/>
    <property type="match status" value="1"/>
</dbReference>
<dbReference type="Gene3D" id="2.40.10.10">
    <property type="entry name" value="Trypsin-like serine proteases"/>
    <property type="match status" value="1"/>
</dbReference>
<dbReference type="InterPro" id="IPR001314">
    <property type="entry name" value="Peptidase_S1A"/>
</dbReference>
<feature type="domain" description="Peptidase S1" evidence="5">
    <location>
        <begin position="229"/>
        <end position="442"/>
    </location>
</feature>
<dbReference type="InterPro" id="IPR018114">
    <property type="entry name" value="TRYPSIN_HIS"/>
</dbReference>
<organism evidence="6 7">
    <name type="scientific">Oikopleura dioica</name>
    <name type="common">Tunicate</name>
    <dbReference type="NCBI Taxonomy" id="34765"/>
    <lineage>
        <taxon>Eukaryota</taxon>
        <taxon>Metazoa</taxon>
        <taxon>Chordata</taxon>
        <taxon>Tunicata</taxon>
        <taxon>Appendicularia</taxon>
        <taxon>Copelata</taxon>
        <taxon>Oikopleuridae</taxon>
        <taxon>Oikopleura</taxon>
    </lineage>
</organism>
<keyword evidence="2 4" id="KW-0720">Serine protease</keyword>
<keyword evidence="7" id="KW-1185">Reference proteome</keyword>
<sequence>MKIPILALAALTDAGKGGKKALLRSFLPMARCLMDENIMGPVENGQVDCKGNECKLKCEDNYHSYGGPQTVKCKRHTSDKGVSWTRQIGECKTCRDLNLTDIDEDIFEKQCETSDNGLRSCTISCRNNANIEPLMKRKVKVFCKCIWGRDKDGFCHWRYGARVVDNPDWTKFFYGEWSCGETLKPTKPPKGHKKQISTTSASETTTSVDDTKVYRIPQKLVCPVSVDRIIGGIEAVPHSWPWAVRIYFGFAGCGGTIVDGRTIVTAAHCCRGYQLRPEKIKVVVGEHNLKTYDIGQFTTDVRKVIIHPEYQPRNLRNDICLLKVDDMDLARTNSAAHACLPEDNWHPEVGTRCYAAGWGRMNGNKPATVLQEVDLKIISDERCMETPNAGYFAEGEMFCAGHLNGGKDACQGDSGGPLICVKKMGVWTKVASYTKWIKGHMMSGSFLG</sequence>
<evidence type="ECO:0000256" key="1">
    <source>
        <dbReference type="ARBA" id="ARBA00022670"/>
    </source>
</evidence>
<dbReference type="EMBL" id="OU015568">
    <property type="protein sequence ID" value="CAG5088160.1"/>
    <property type="molecule type" value="Genomic_DNA"/>
</dbReference>
<name>A0ABN7RXA4_OIKDI</name>
<dbReference type="PRINTS" id="PR00722">
    <property type="entry name" value="CHYMOTRYPSIN"/>
</dbReference>
<keyword evidence="1 4" id="KW-0645">Protease</keyword>
<dbReference type="SMART" id="SM00020">
    <property type="entry name" value="Tryp_SPc"/>
    <property type="match status" value="1"/>
</dbReference>
<dbReference type="InterPro" id="IPR033116">
    <property type="entry name" value="TRYPSIN_SER"/>
</dbReference>
<proteinExistence type="predicted"/>
<dbReference type="PANTHER" id="PTHR24252">
    <property type="entry name" value="ACROSIN-RELATED"/>
    <property type="match status" value="1"/>
</dbReference>
<dbReference type="PROSITE" id="PS00135">
    <property type="entry name" value="TRYPSIN_SER"/>
    <property type="match status" value="1"/>
</dbReference>
<keyword evidence="4" id="KW-0378">Hydrolase</keyword>
<dbReference type="CDD" id="cd00190">
    <property type="entry name" value="Tryp_SPc"/>
    <property type="match status" value="1"/>
</dbReference>
<dbReference type="InterPro" id="IPR009003">
    <property type="entry name" value="Peptidase_S1_PA"/>
</dbReference>
<evidence type="ECO:0000313" key="6">
    <source>
        <dbReference type="EMBL" id="CAG5088160.1"/>
    </source>
</evidence>
<reference evidence="6 7" key="1">
    <citation type="submission" date="2021-04" db="EMBL/GenBank/DDBJ databases">
        <authorList>
            <person name="Bliznina A."/>
        </authorList>
    </citation>
    <scope>NUCLEOTIDE SEQUENCE [LARGE SCALE GENOMIC DNA]</scope>
</reference>
<dbReference type="InterPro" id="IPR043504">
    <property type="entry name" value="Peptidase_S1_PA_chymotrypsin"/>
</dbReference>
<dbReference type="InterPro" id="IPR001254">
    <property type="entry name" value="Trypsin_dom"/>
</dbReference>
<dbReference type="PANTHER" id="PTHR24252:SF10">
    <property type="entry name" value="SERINE PROTEASE 56"/>
    <property type="match status" value="1"/>
</dbReference>
<accession>A0ABN7RXA4</accession>
<keyword evidence="3" id="KW-1015">Disulfide bond</keyword>
<gene>
    <name evidence="6" type="ORF">OKIOD_LOCUS3314</name>
</gene>
<dbReference type="SUPFAM" id="SSF50494">
    <property type="entry name" value="Trypsin-like serine proteases"/>
    <property type="match status" value="1"/>
</dbReference>
<evidence type="ECO:0000259" key="5">
    <source>
        <dbReference type="PROSITE" id="PS50240"/>
    </source>
</evidence>